<dbReference type="SUPFAM" id="SSF69304">
    <property type="entry name" value="Tricorn protease N-terminal domain"/>
    <property type="match status" value="1"/>
</dbReference>
<accession>A0A1H4THW8</accession>
<keyword evidence="1" id="KW-0732">Signal</keyword>
<feature type="chain" id="PRO_5010350617" description="SnoaL-like domain-containing protein" evidence="1">
    <location>
        <begin position="23"/>
        <end position="509"/>
    </location>
</feature>
<evidence type="ECO:0000313" key="3">
    <source>
        <dbReference type="EMBL" id="SEC55939.1"/>
    </source>
</evidence>
<dbReference type="AlphaFoldDB" id="A0A1H4THW8"/>
<feature type="signal peptide" evidence="1">
    <location>
        <begin position="1"/>
        <end position="22"/>
    </location>
</feature>
<dbReference type="SUPFAM" id="SSF54427">
    <property type="entry name" value="NTF2-like"/>
    <property type="match status" value="2"/>
</dbReference>
<dbReference type="OrthoDB" id="9797498at2"/>
<name>A0A1H4THW8_9FLAO</name>
<dbReference type="EMBL" id="FNTB01000001">
    <property type="protein sequence ID" value="SEC55939.1"/>
    <property type="molecule type" value="Genomic_DNA"/>
</dbReference>
<dbReference type="RefSeq" id="WP_074674239.1">
    <property type="nucleotide sequence ID" value="NZ_FNTB01000001.1"/>
</dbReference>
<protein>
    <recommendedName>
        <fullName evidence="2">SnoaL-like domain-containing protein</fullName>
    </recommendedName>
</protein>
<dbReference type="InterPro" id="IPR037401">
    <property type="entry name" value="SnoaL-like"/>
</dbReference>
<proteinExistence type="predicted"/>
<organism evidence="3 4">
    <name type="scientific">Maribacter dokdonensis</name>
    <dbReference type="NCBI Taxonomy" id="320912"/>
    <lineage>
        <taxon>Bacteria</taxon>
        <taxon>Pseudomonadati</taxon>
        <taxon>Bacteroidota</taxon>
        <taxon>Flavobacteriia</taxon>
        <taxon>Flavobacteriales</taxon>
        <taxon>Flavobacteriaceae</taxon>
        <taxon>Maribacter</taxon>
    </lineage>
</organism>
<evidence type="ECO:0000313" key="4">
    <source>
        <dbReference type="Proteomes" id="UP000183038"/>
    </source>
</evidence>
<dbReference type="InterPro" id="IPR015943">
    <property type="entry name" value="WD40/YVTN_repeat-like_dom_sf"/>
</dbReference>
<dbReference type="Proteomes" id="UP000183038">
    <property type="component" value="Unassembled WGS sequence"/>
</dbReference>
<dbReference type="PROSITE" id="PS51257">
    <property type="entry name" value="PROKAR_LIPOPROTEIN"/>
    <property type="match status" value="1"/>
</dbReference>
<gene>
    <name evidence="3" type="ORF">SAMN05192540_3474</name>
</gene>
<feature type="domain" description="SnoaL-like" evidence="2">
    <location>
        <begin position="408"/>
        <end position="504"/>
    </location>
</feature>
<dbReference type="Gene3D" id="2.130.10.10">
    <property type="entry name" value="YVTN repeat-like/Quinoprotein amine dehydrogenase"/>
    <property type="match status" value="1"/>
</dbReference>
<sequence length="509" mass="57741">MFSKLKCFILLLSAISCIQLHAQQSTEVYLTNLGLEKDSVNINDAINISENEGYDNQPSFLDNDRVLYAATRNGQTDIVLFHIKDKTLSWITDTPNGSEYSPLKIPGKNAVSAIRLDEDGLQRLYEYNLDTNEQNLLLEDLKVGYHVWYTEDIIICTVLRENKMDLVIANLKDHTNITVQQNVGRSLHNIPNSDLVSYISKSDNGNMVKSLHPISLKTEDIISLPENNEDITWMNNGQLIIAIESTILSFDPKVDTEWKIAHEINTPDVNGISRLAISPDGNYLSFVSKDSQKNIVDKQVETFNARELQAFANCFSKNVVVKNYPKDTLYIGREILKEKYQSFYDRTPNIDVKVSSRIHLGKTVIDQEQITIGDKQFQQVAIYEVDGLINSMTFIKDMSINEDPENPVQQQLEGYNAKDINAFLGPYAKNVKVYGANGELRTEGIENMRNGYDRFFSTTPNLHCEIKNRIVIGNIVIDEEFITVNGDSYTAIGIYEIENNKIAKVTFLH</sequence>
<evidence type="ECO:0000256" key="1">
    <source>
        <dbReference type="SAM" id="SignalP"/>
    </source>
</evidence>
<evidence type="ECO:0000259" key="2">
    <source>
        <dbReference type="Pfam" id="PF12680"/>
    </source>
</evidence>
<dbReference type="Pfam" id="PF12680">
    <property type="entry name" value="SnoaL_2"/>
    <property type="match status" value="1"/>
</dbReference>
<dbReference type="InterPro" id="IPR032710">
    <property type="entry name" value="NTF2-like_dom_sf"/>
</dbReference>
<dbReference type="Gene3D" id="3.10.450.50">
    <property type="match status" value="2"/>
</dbReference>
<reference evidence="3 4" key="1">
    <citation type="submission" date="2016-10" db="EMBL/GenBank/DDBJ databases">
        <authorList>
            <person name="de Groot N.N."/>
        </authorList>
    </citation>
    <scope>NUCLEOTIDE SEQUENCE [LARGE SCALE GENOMIC DNA]</scope>
    <source>
        <strain evidence="3 4">MAR_2009_71</strain>
    </source>
</reference>